<dbReference type="Gene3D" id="3.20.20.370">
    <property type="entry name" value="Glycoside hydrolase/deacetylase"/>
    <property type="match status" value="1"/>
</dbReference>
<keyword evidence="1" id="KW-0378">Hydrolase</keyword>
<accession>A0A6L7G6T7</accession>
<dbReference type="EC" id="3.5.2.9" evidence="1"/>
<name>A0A6L7G6T7_9RHOB</name>
<organism evidence="1 2">
    <name type="scientific">Pseudooceanicola albus</name>
    <dbReference type="NCBI Taxonomy" id="2692189"/>
    <lineage>
        <taxon>Bacteria</taxon>
        <taxon>Pseudomonadati</taxon>
        <taxon>Pseudomonadota</taxon>
        <taxon>Alphaproteobacteria</taxon>
        <taxon>Rhodobacterales</taxon>
        <taxon>Paracoccaceae</taxon>
        <taxon>Pseudooceanicola</taxon>
    </lineage>
</organism>
<dbReference type="Proteomes" id="UP000477911">
    <property type="component" value="Unassembled WGS sequence"/>
</dbReference>
<dbReference type="PANTHER" id="PTHR30292">
    <property type="entry name" value="UNCHARACTERIZED PROTEIN YBGL-RELATED"/>
    <property type="match status" value="1"/>
</dbReference>
<dbReference type="RefSeq" id="WP_160895528.1">
    <property type="nucleotide sequence ID" value="NZ_WUMU01000018.1"/>
</dbReference>
<dbReference type="Pfam" id="PF03746">
    <property type="entry name" value="LamB_YcsF"/>
    <property type="match status" value="1"/>
</dbReference>
<evidence type="ECO:0000313" key="1">
    <source>
        <dbReference type="EMBL" id="MXN19402.1"/>
    </source>
</evidence>
<dbReference type="AlphaFoldDB" id="A0A6L7G6T7"/>
<dbReference type="GO" id="GO:0017168">
    <property type="term" value="F:5-oxoprolinase (ATP-hydrolyzing) activity"/>
    <property type="evidence" value="ECO:0007669"/>
    <property type="project" value="UniProtKB-EC"/>
</dbReference>
<protein>
    <submittedName>
        <fullName evidence="1">5-oxoprolinase subunit PxpA</fullName>
        <ecNumber evidence="1">3.5.2.9</ecNumber>
    </submittedName>
</protein>
<keyword evidence="2" id="KW-1185">Reference proteome</keyword>
<comment type="caution">
    <text evidence="1">The sequence shown here is derived from an EMBL/GenBank/DDBJ whole genome shotgun (WGS) entry which is preliminary data.</text>
</comment>
<dbReference type="PANTHER" id="PTHR30292:SF0">
    <property type="entry name" value="5-OXOPROLINASE SUBUNIT A"/>
    <property type="match status" value="1"/>
</dbReference>
<gene>
    <name evidence="1" type="primary">pxpA</name>
    <name evidence="1" type="ORF">GR170_16315</name>
</gene>
<dbReference type="InterPro" id="IPR005501">
    <property type="entry name" value="LamB/YcsF/PxpA-like"/>
</dbReference>
<sequence length="252" mass="26459">MTAIDVNSDLGEGYGRYRIAPDAELMPLITSANIACGAHAGDPMVMDETVALASAHQVKIGAHVGYPDLPGFGRRAMALSLRELELTTIAQLGTLRALAEHRGQKLSHANFHGALGNLSFADTDVARTLLKAVKAFDPTLKFVGLPETEAVRAADRLGIEVIPSFLADRGYSAPGRLAPRGVPGALITDTEAVRQRVAETLDTGLLTLVDGSKVALRARSVLVHSDTPRALELAHAIRAGIADAGLTIAAYG</sequence>
<dbReference type="NCBIfam" id="NF003816">
    <property type="entry name" value="PRK05406.1-5"/>
    <property type="match status" value="1"/>
</dbReference>
<dbReference type="SUPFAM" id="SSF88713">
    <property type="entry name" value="Glycoside hydrolase/deacetylase"/>
    <property type="match status" value="1"/>
</dbReference>
<dbReference type="EMBL" id="WUMU01000018">
    <property type="protein sequence ID" value="MXN19402.1"/>
    <property type="molecule type" value="Genomic_DNA"/>
</dbReference>
<dbReference type="NCBIfam" id="NF003814">
    <property type="entry name" value="PRK05406.1-3"/>
    <property type="match status" value="1"/>
</dbReference>
<dbReference type="GO" id="GO:0005975">
    <property type="term" value="P:carbohydrate metabolic process"/>
    <property type="evidence" value="ECO:0007669"/>
    <property type="project" value="InterPro"/>
</dbReference>
<dbReference type="CDD" id="cd10787">
    <property type="entry name" value="LamB_YcsF_like"/>
    <property type="match status" value="1"/>
</dbReference>
<reference evidence="1 2" key="1">
    <citation type="submission" date="2019-12" db="EMBL/GenBank/DDBJ databases">
        <authorList>
            <person name="Li M."/>
        </authorList>
    </citation>
    <scope>NUCLEOTIDE SEQUENCE [LARGE SCALE GENOMIC DNA]</scope>
    <source>
        <strain evidence="1 2">GBMRC 2024</strain>
    </source>
</reference>
<dbReference type="InterPro" id="IPR011330">
    <property type="entry name" value="Glyco_hydro/deAcase_b/a-brl"/>
</dbReference>
<proteinExistence type="predicted"/>
<evidence type="ECO:0000313" key="2">
    <source>
        <dbReference type="Proteomes" id="UP000477911"/>
    </source>
</evidence>